<evidence type="ECO:0000256" key="4">
    <source>
        <dbReference type="ARBA" id="ARBA00022448"/>
    </source>
</evidence>
<dbReference type="EMBL" id="CP017634">
    <property type="protein sequence ID" value="ATW25652.1"/>
    <property type="molecule type" value="Genomic_DNA"/>
</dbReference>
<organism evidence="14 15">
    <name type="scientific">Formimonas warabiya</name>
    <dbReference type="NCBI Taxonomy" id="1761012"/>
    <lineage>
        <taxon>Bacteria</taxon>
        <taxon>Bacillati</taxon>
        <taxon>Bacillota</taxon>
        <taxon>Clostridia</taxon>
        <taxon>Eubacteriales</taxon>
        <taxon>Peptococcaceae</taxon>
        <taxon>Candidatus Formimonas</taxon>
    </lineage>
</organism>
<feature type="region of interest" description="Disordered" evidence="13">
    <location>
        <begin position="1"/>
        <end position="29"/>
    </location>
</feature>
<dbReference type="GO" id="GO:0044780">
    <property type="term" value="P:bacterial-type flagellum assembly"/>
    <property type="evidence" value="ECO:0007669"/>
    <property type="project" value="InterPro"/>
</dbReference>
<dbReference type="RefSeq" id="WP_148134912.1">
    <property type="nucleotide sequence ID" value="NZ_CP017634.1"/>
</dbReference>
<feature type="transmembrane region" description="Helical" evidence="12">
    <location>
        <begin position="34"/>
        <end position="52"/>
    </location>
</feature>
<dbReference type="Gene3D" id="6.10.250.2080">
    <property type="match status" value="1"/>
</dbReference>
<keyword evidence="7 12" id="KW-1005">Bacterial flagellum biogenesis</keyword>
<evidence type="ECO:0000256" key="7">
    <source>
        <dbReference type="ARBA" id="ARBA00022795"/>
    </source>
</evidence>
<accession>A0A3G1KT44</accession>
<comment type="subcellular location">
    <subcellularLocation>
        <location evidence="1">Cell membrane</location>
        <topology evidence="1">Multi-pass membrane protein</topology>
    </subcellularLocation>
</comment>
<evidence type="ECO:0000313" key="15">
    <source>
        <dbReference type="Proteomes" id="UP000323521"/>
    </source>
</evidence>
<evidence type="ECO:0000256" key="5">
    <source>
        <dbReference type="ARBA" id="ARBA00022475"/>
    </source>
</evidence>
<dbReference type="GO" id="GO:0009306">
    <property type="term" value="P:protein secretion"/>
    <property type="evidence" value="ECO:0007669"/>
    <property type="project" value="InterPro"/>
</dbReference>
<evidence type="ECO:0000256" key="8">
    <source>
        <dbReference type="ARBA" id="ARBA00022927"/>
    </source>
</evidence>
<proteinExistence type="inferred from homology"/>
<feature type="transmembrane region" description="Helical" evidence="12">
    <location>
        <begin position="151"/>
        <end position="170"/>
    </location>
</feature>
<keyword evidence="14" id="KW-0966">Cell projection</keyword>
<dbReference type="InterPro" id="IPR006135">
    <property type="entry name" value="T3SS_substrate_exporter"/>
</dbReference>
<comment type="function">
    <text evidence="12">Required for formation of the rod structure in the basal body of the flagellar apparatus. Together with FliI and FliH, may constitute the export apparatus of flagellin.</text>
</comment>
<evidence type="ECO:0000256" key="10">
    <source>
        <dbReference type="ARBA" id="ARBA00023136"/>
    </source>
</evidence>
<protein>
    <recommendedName>
        <fullName evidence="3 12">Flagellar biosynthetic protein FlhB</fullName>
    </recommendedName>
</protein>
<evidence type="ECO:0000256" key="9">
    <source>
        <dbReference type="ARBA" id="ARBA00022989"/>
    </source>
</evidence>
<evidence type="ECO:0000256" key="11">
    <source>
        <dbReference type="ARBA" id="ARBA00023225"/>
    </source>
</evidence>
<gene>
    <name evidence="12" type="primary">flhB</name>
    <name evidence="14" type="ORF">DCMF_13560</name>
</gene>
<keyword evidence="11 12" id="KW-1006">Bacterial flagellum protein export</keyword>
<feature type="compositionally biased region" description="Basic and acidic residues" evidence="13">
    <location>
        <begin position="11"/>
        <end position="26"/>
    </location>
</feature>
<dbReference type="PANTHER" id="PTHR30531:SF12">
    <property type="entry name" value="FLAGELLAR BIOSYNTHETIC PROTEIN FLHB"/>
    <property type="match status" value="1"/>
</dbReference>
<feature type="transmembrane region" description="Helical" evidence="12">
    <location>
        <begin position="190"/>
        <end position="212"/>
    </location>
</feature>
<evidence type="ECO:0000256" key="2">
    <source>
        <dbReference type="ARBA" id="ARBA00010690"/>
    </source>
</evidence>
<keyword evidence="8 12" id="KW-0653">Protein transport</keyword>
<evidence type="ECO:0000256" key="1">
    <source>
        <dbReference type="ARBA" id="ARBA00004651"/>
    </source>
</evidence>
<sequence>MAPERSSAAGERTEEATPRRREEARKKGQTAKSIDFNGAFNLFAMVLMIYIFQDQFFQNFYSYSGEFFGHQLLTKTEELPNVLFHAVILYFQMMWPVFLTAVVIALATNLAQVGFMFTVEPLKPSWDKLNFIQGLQRIFSRRTLVDLAKSLAKIAVISFVVIIVVKRKIITVFGLSNLEIPTIVQEGRQILFSIAVAVVIAYLIIGIFDLLYQRYEFRKNLRMTKEEIKEEYKQTEGNPEIKSKLKARQRQLAMRRMMQEVPKATVVVTNPTHFAVAIKYVRKEMPAPVVVAKGADLLAEKIKQVARENQVPVMENKPVAQFLYRHTEIGDSIPDELYQAVAEILAVVYHKHKKRF</sequence>
<dbReference type="KEGG" id="fwa:DCMF_13560"/>
<dbReference type="PRINTS" id="PR00950">
    <property type="entry name" value="TYPE3IMSPROT"/>
</dbReference>
<keyword evidence="4 12" id="KW-0813">Transport</keyword>
<evidence type="ECO:0000256" key="6">
    <source>
        <dbReference type="ARBA" id="ARBA00022692"/>
    </source>
</evidence>
<keyword evidence="5 12" id="KW-1003">Cell membrane</keyword>
<keyword evidence="14" id="KW-0969">Cilium</keyword>
<feature type="transmembrane region" description="Helical" evidence="12">
    <location>
        <begin position="82"/>
        <end position="107"/>
    </location>
</feature>
<evidence type="ECO:0000256" key="12">
    <source>
        <dbReference type="RuleBase" id="RU364091"/>
    </source>
</evidence>
<name>A0A3G1KT44_FORW1</name>
<dbReference type="NCBIfam" id="TIGR00328">
    <property type="entry name" value="flhB"/>
    <property type="match status" value="1"/>
</dbReference>
<dbReference type="InterPro" id="IPR029025">
    <property type="entry name" value="T3SS_substrate_exporter_C"/>
</dbReference>
<evidence type="ECO:0000256" key="3">
    <source>
        <dbReference type="ARBA" id="ARBA00021622"/>
    </source>
</evidence>
<reference evidence="14 15" key="1">
    <citation type="submission" date="2016-10" db="EMBL/GenBank/DDBJ databases">
        <title>Complete Genome Sequence of Peptococcaceae strain DCMF.</title>
        <authorList>
            <person name="Edwards R.J."/>
            <person name="Holland S.I."/>
            <person name="Deshpande N.P."/>
            <person name="Wong Y.K."/>
            <person name="Ertan H."/>
            <person name="Manefield M."/>
            <person name="Russell T.L."/>
            <person name="Lee M.J."/>
        </authorList>
    </citation>
    <scope>NUCLEOTIDE SEQUENCE [LARGE SCALE GENOMIC DNA]</scope>
    <source>
        <strain evidence="14 15">DCMF</strain>
    </source>
</reference>
<dbReference type="Gene3D" id="3.40.1690.10">
    <property type="entry name" value="secretion proteins EscU"/>
    <property type="match status" value="1"/>
</dbReference>
<dbReference type="FunFam" id="3.40.1690.10:FF:000001">
    <property type="entry name" value="Flagellar biosynthetic protein FlhB"/>
    <property type="match status" value="1"/>
</dbReference>
<keyword evidence="9 12" id="KW-1133">Transmembrane helix</keyword>
<keyword evidence="15" id="KW-1185">Reference proteome</keyword>
<evidence type="ECO:0000256" key="13">
    <source>
        <dbReference type="SAM" id="MobiDB-lite"/>
    </source>
</evidence>
<dbReference type="InterPro" id="IPR006136">
    <property type="entry name" value="FlhB"/>
</dbReference>
<dbReference type="AlphaFoldDB" id="A0A3G1KT44"/>
<dbReference type="OrthoDB" id="9807950at2"/>
<dbReference type="Pfam" id="PF01312">
    <property type="entry name" value="Bac_export_2"/>
    <property type="match status" value="1"/>
</dbReference>
<keyword evidence="14" id="KW-0282">Flagellum</keyword>
<evidence type="ECO:0000313" key="14">
    <source>
        <dbReference type="EMBL" id="ATW25652.1"/>
    </source>
</evidence>
<keyword evidence="6 12" id="KW-0812">Transmembrane</keyword>
<keyword evidence="10 12" id="KW-0472">Membrane</keyword>
<dbReference type="SUPFAM" id="SSF160544">
    <property type="entry name" value="EscU C-terminal domain-like"/>
    <property type="match status" value="1"/>
</dbReference>
<dbReference type="Proteomes" id="UP000323521">
    <property type="component" value="Chromosome"/>
</dbReference>
<comment type="similarity">
    <text evidence="2 12">Belongs to the type III secretion exporter family.</text>
</comment>
<dbReference type="PANTHER" id="PTHR30531">
    <property type="entry name" value="FLAGELLAR BIOSYNTHETIC PROTEIN FLHB"/>
    <property type="match status" value="1"/>
</dbReference>
<dbReference type="GO" id="GO:0005886">
    <property type="term" value="C:plasma membrane"/>
    <property type="evidence" value="ECO:0007669"/>
    <property type="project" value="UniProtKB-SubCell"/>
</dbReference>